<proteinExistence type="predicted"/>
<dbReference type="EMBL" id="AXCN02001788">
    <property type="status" value="NOT_ANNOTATED_CDS"/>
    <property type="molecule type" value="Genomic_DNA"/>
</dbReference>
<evidence type="ECO:0000256" key="1">
    <source>
        <dbReference type="SAM" id="Coils"/>
    </source>
</evidence>
<evidence type="ECO:0000313" key="3">
    <source>
        <dbReference type="EnsemblMetazoa" id="AFAF010162-PA"/>
    </source>
</evidence>
<dbReference type="AlphaFoldDB" id="A0A182QHA8"/>
<dbReference type="EnsemblMetazoa" id="AFAF010162-RA">
    <property type="protein sequence ID" value="AFAF010162-PA"/>
    <property type="gene ID" value="AFAF010162"/>
</dbReference>
<keyword evidence="4" id="KW-1185">Reference proteome</keyword>
<feature type="compositionally biased region" description="Basic and acidic residues" evidence="2">
    <location>
        <begin position="252"/>
        <end position="262"/>
    </location>
</feature>
<feature type="coiled-coil region" evidence="1">
    <location>
        <begin position="136"/>
        <end position="191"/>
    </location>
</feature>
<dbReference type="EMBL" id="AXCN02001787">
    <property type="status" value="NOT_ANNOTATED_CDS"/>
    <property type="molecule type" value="Genomic_DNA"/>
</dbReference>
<feature type="region of interest" description="Disordered" evidence="2">
    <location>
        <begin position="106"/>
        <end position="133"/>
    </location>
</feature>
<reference evidence="3" key="2">
    <citation type="submission" date="2020-05" db="UniProtKB">
        <authorList>
            <consortium name="EnsemblMetazoa"/>
        </authorList>
    </citation>
    <scope>IDENTIFICATION</scope>
    <source>
        <strain evidence="3">FAR1</strain>
    </source>
</reference>
<evidence type="ECO:0000256" key="2">
    <source>
        <dbReference type="SAM" id="MobiDB-lite"/>
    </source>
</evidence>
<reference evidence="4" key="1">
    <citation type="submission" date="2014-01" db="EMBL/GenBank/DDBJ databases">
        <title>The Genome Sequence of Anopheles farauti FAR1 (V2).</title>
        <authorList>
            <consortium name="The Broad Institute Genomics Platform"/>
            <person name="Neafsey D.E."/>
            <person name="Besansky N."/>
            <person name="Howell P."/>
            <person name="Walton C."/>
            <person name="Young S.K."/>
            <person name="Zeng Q."/>
            <person name="Gargeya S."/>
            <person name="Fitzgerald M."/>
            <person name="Haas B."/>
            <person name="Abouelleil A."/>
            <person name="Allen A.W."/>
            <person name="Alvarado L."/>
            <person name="Arachchi H.M."/>
            <person name="Berlin A.M."/>
            <person name="Chapman S.B."/>
            <person name="Gainer-Dewar J."/>
            <person name="Goldberg J."/>
            <person name="Griggs A."/>
            <person name="Gujja S."/>
            <person name="Hansen M."/>
            <person name="Howarth C."/>
            <person name="Imamovic A."/>
            <person name="Ireland A."/>
            <person name="Larimer J."/>
            <person name="McCowan C."/>
            <person name="Murphy C."/>
            <person name="Pearson M."/>
            <person name="Poon T.W."/>
            <person name="Priest M."/>
            <person name="Roberts A."/>
            <person name="Saif S."/>
            <person name="Shea T."/>
            <person name="Sisk P."/>
            <person name="Sykes S."/>
            <person name="Wortman J."/>
            <person name="Nusbaum C."/>
            <person name="Birren B."/>
        </authorList>
    </citation>
    <scope>NUCLEOTIDE SEQUENCE [LARGE SCALE GENOMIC DNA]</scope>
    <source>
        <strain evidence="4">FAR1</strain>
    </source>
</reference>
<feature type="compositionally biased region" description="Low complexity" evidence="2">
    <location>
        <begin position="304"/>
        <end position="316"/>
    </location>
</feature>
<dbReference type="Proteomes" id="UP000075886">
    <property type="component" value="Unassembled WGS sequence"/>
</dbReference>
<organism evidence="3 4">
    <name type="scientific">Anopheles farauti</name>
    <dbReference type="NCBI Taxonomy" id="69004"/>
    <lineage>
        <taxon>Eukaryota</taxon>
        <taxon>Metazoa</taxon>
        <taxon>Ecdysozoa</taxon>
        <taxon>Arthropoda</taxon>
        <taxon>Hexapoda</taxon>
        <taxon>Insecta</taxon>
        <taxon>Pterygota</taxon>
        <taxon>Neoptera</taxon>
        <taxon>Endopterygota</taxon>
        <taxon>Diptera</taxon>
        <taxon>Nematocera</taxon>
        <taxon>Culicoidea</taxon>
        <taxon>Culicidae</taxon>
        <taxon>Anophelinae</taxon>
        <taxon>Anopheles</taxon>
    </lineage>
</organism>
<feature type="region of interest" description="Disordered" evidence="2">
    <location>
        <begin position="214"/>
        <end position="330"/>
    </location>
</feature>
<keyword evidence="1" id="KW-0175">Coiled coil</keyword>
<dbReference type="VEuPathDB" id="VectorBase:AFAF010162"/>
<evidence type="ECO:0000313" key="4">
    <source>
        <dbReference type="Proteomes" id="UP000075886"/>
    </source>
</evidence>
<protein>
    <submittedName>
        <fullName evidence="3">Uncharacterized protein</fullName>
    </submittedName>
</protein>
<feature type="region of interest" description="Disordered" evidence="2">
    <location>
        <begin position="362"/>
        <end position="448"/>
    </location>
</feature>
<dbReference type="STRING" id="69004.A0A182QHA8"/>
<name>A0A182QHA8_9DIPT</name>
<sequence>MADHFREFVDDVIKKAKQFKNVPMLCRVAQILDTLASRETKDAAVQTERHLVVNFGNREDTLKAPSSGEKGKVPMEARRFLRSRAPSVDSRVPVVAVKKVIALPTIKEPRQATKSPAPKSPRPSGAHEPAGDEGEKGLLRELVATLKEQLAQARKEKELSDRTSEQLREEVAALNAAVRGLREHMDRWTAETKAKEAELDRLWKELAAEKAFSEFKESQPVQAALNMGQTAWQKEREWQRHQQAQLKKKNKPEKGSAERAQEPPRPQRQPGVGLVAASTTGQGGEWRDVVTGRSRGATGDRALRQQQQQQQQQRAQQADRRHRLPKRRPDAILVVPAPGVSYIEMETKDAAAQTVSAEVMNRTPPPAVRAPSVQQCTMETQTEEPGFNTQTRKGRVPKGPTGEVAATAKKQQSKLAAKKAKKTPQTGKAGGAKEGSVKTPTRVKPSKPVEVATTATYSEMLRGLQADPLLKEVGENVLQTRRAGDGALLLSLKSGADVQAMLAPLSKALEGKATLKAIEPMMTVEIRDIDQDSTAEVVSEALAEIKVDVSPANLPIQNVVTVTEYDFVAAVVEH</sequence>
<accession>A0A182QHA8</accession>
<dbReference type="EMBL" id="AXCN02001789">
    <property type="status" value="NOT_ANNOTATED_CDS"/>
    <property type="molecule type" value="Genomic_DNA"/>
</dbReference>
<feature type="compositionally biased region" description="Low complexity" evidence="2">
    <location>
        <begin position="405"/>
        <end position="415"/>
    </location>
</feature>